<evidence type="ECO:0000256" key="3">
    <source>
        <dbReference type="ARBA" id="ARBA00013457"/>
    </source>
</evidence>
<dbReference type="Pfam" id="PF03060">
    <property type="entry name" value="NMO"/>
    <property type="match status" value="1"/>
</dbReference>
<name>A0ABS2P7N1_9BACL</name>
<dbReference type="PANTHER" id="PTHR42747">
    <property type="entry name" value="NITRONATE MONOOXYGENASE-RELATED"/>
    <property type="match status" value="1"/>
</dbReference>
<evidence type="ECO:0000256" key="5">
    <source>
        <dbReference type="ARBA" id="ARBA00022643"/>
    </source>
</evidence>
<accession>A0ABS2P7N1</accession>
<comment type="function">
    <text evidence="1">Nitronate monooxygenase that uses molecular oxygen to catalyze the oxidative denitrification of alkyl nitronates. Acts on propionate 3-nitronate (P3N), the presumed physiological substrate. Probably functions in the detoxification of P3N, a metabolic poison produced by plants and fungi as a defense mechanism.</text>
</comment>
<evidence type="ECO:0000313" key="8">
    <source>
        <dbReference type="EMBL" id="MBM7631418.1"/>
    </source>
</evidence>
<evidence type="ECO:0000256" key="1">
    <source>
        <dbReference type="ARBA" id="ARBA00003535"/>
    </source>
</evidence>
<keyword evidence="4" id="KW-0285">Flavoprotein</keyword>
<dbReference type="PANTHER" id="PTHR42747:SF4">
    <property type="entry name" value="BLR1330 PROTEIN"/>
    <property type="match status" value="1"/>
</dbReference>
<keyword evidence="7 8" id="KW-0503">Monooxygenase</keyword>
<evidence type="ECO:0000256" key="6">
    <source>
        <dbReference type="ARBA" id="ARBA00023002"/>
    </source>
</evidence>
<dbReference type="GO" id="GO:0018580">
    <property type="term" value="F:nitronate monooxygenase activity"/>
    <property type="evidence" value="ECO:0007669"/>
    <property type="project" value="UniProtKB-EC"/>
</dbReference>
<evidence type="ECO:0000313" key="9">
    <source>
        <dbReference type="Proteomes" id="UP000741863"/>
    </source>
</evidence>
<evidence type="ECO:0000256" key="2">
    <source>
        <dbReference type="ARBA" id="ARBA00009881"/>
    </source>
</evidence>
<dbReference type="EMBL" id="JAFBEC010000001">
    <property type="protein sequence ID" value="MBM7631418.1"/>
    <property type="molecule type" value="Genomic_DNA"/>
</dbReference>
<comment type="caution">
    <text evidence="8">The sequence shown here is derived from an EMBL/GenBank/DDBJ whole genome shotgun (WGS) entry which is preliminary data.</text>
</comment>
<evidence type="ECO:0000256" key="7">
    <source>
        <dbReference type="ARBA" id="ARBA00023033"/>
    </source>
</evidence>
<evidence type="ECO:0000256" key="4">
    <source>
        <dbReference type="ARBA" id="ARBA00022630"/>
    </source>
</evidence>
<dbReference type="InterPro" id="IPR013785">
    <property type="entry name" value="Aldolase_TIM"/>
</dbReference>
<reference evidence="8 9" key="1">
    <citation type="submission" date="2021-01" db="EMBL/GenBank/DDBJ databases">
        <title>Genomic Encyclopedia of Type Strains, Phase IV (KMG-IV): sequencing the most valuable type-strain genomes for metagenomic binning, comparative biology and taxonomic classification.</title>
        <authorList>
            <person name="Goeker M."/>
        </authorList>
    </citation>
    <scope>NUCLEOTIDE SEQUENCE [LARGE SCALE GENOMIC DNA]</scope>
    <source>
        <strain evidence="8 9">DSM 25540</strain>
    </source>
</reference>
<dbReference type="Proteomes" id="UP000741863">
    <property type="component" value="Unassembled WGS sequence"/>
</dbReference>
<keyword evidence="9" id="KW-1185">Reference proteome</keyword>
<comment type="similarity">
    <text evidence="2">Belongs to the nitronate monooxygenase family. NMO class I subfamily.</text>
</comment>
<sequence length="314" mass="33927">MLKDAVDLPVIAAPMFLVSGTEWVIETCKQGVIGTFPLLNARTGEALEEWMTEIKTELEKAKEENPDQTIAPWGVNLIVHKSNARYEEDLERIRHFQPPLVITSLGNPTPVVDVVHSYGGKVYSDVITTKHAKKAASVGVDGLILVCAGAGGHGGLLNPMAFISEVKQFFDGTVVLAGCISNGNEVLAAEVLGADFAYMGTRLIATTESMANDGYKEMLINSKVDDILYTDAISGVNANFLVPSMQAAGLDPANLQPAGEYDANRSRREAKSWKDIWSAGQGVTSVNQISSLKDTIDELKREYKQAIDVTAAKR</sequence>
<protein>
    <recommendedName>
        <fullName evidence="3">Probable nitronate monooxygenase</fullName>
    </recommendedName>
</protein>
<proteinExistence type="inferred from homology"/>
<keyword evidence="5" id="KW-0288">FMN</keyword>
<gene>
    <name evidence="8" type="ORF">JOD17_000509</name>
</gene>
<keyword evidence="6 8" id="KW-0560">Oxidoreductase</keyword>
<organism evidence="8 9">
    <name type="scientific">Geomicrobium sediminis</name>
    <dbReference type="NCBI Taxonomy" id="1347788"/>
    <lineage>
        <taxon>Bacteria</taxon>
        <taxon>Bacillati</taxon>
        <taxon>Bacillota</taxon>
        <taxon>Bacilli</taxon>
        <taxon>Bacillales</taxon>
        <taxon>Geomicrobium</taxon>
    </lineage>
</organism>
<dbReference type="CDD" id="cd04730">
    <property type="entry name" value="NPD_like"/>
    <property type="match status" value="1"/>
</dbReference>
<dbReference type="Gene3D" id="3.20.20.70">
    <property type="entry name" value="Aldolase class I"/>
    <property type="match status" value="1"/>
</dbReference>
<dbReference type="SUPFAM" id="SSF51412">
    <property type="entry name" value="Inosine monophosphate dehydrogenase (IMPDH)"/>
    <property type="match status" value="1"/>
</dbReference>
<dbReference type="InterPro" id="IPR004136">
    <property type="entry name" value="NMO"/>
</dbReference>
<dbReference type="RefSeq" id="WP_204695553.1">
    <property type="nucleotide sequence ID" value="NZ_JAFBEC010000001.1"/>
</dbReference>